<protein>
    <submittedName>
        <fullName evidence="1">Uncharacterized protein</fullName>
    </submittedName>
</protein>
<sequence length="115" mass="12417">MHANATTPSAIPALCLLFIPPDGSKLSKLSWFTWFTLLAISYTNAGDGDLLREEFSGVGDGAGDKSNGIGSGGEESCTEGRLTYWQEMERGHQQVVGEKEKENISANLQNLLVIQ</sequence>
<name>A0ABD1TZ03_9LAMI</name>
<reference evidence="2" key="1">
    <citation type="submission" date="2024-07" db="EMBL/GenBank/DDBJ databases">
        <title>Two chromosome-level genome assemblies of Korean endemic species Abeliophyllum distichum and Forsythia ovata (Oleaceae).</title>
        <authorList>
            <person name="Jang H."/>
        </authorList>
    </citation>
    <scope>NUCLEOTIDE SEQUENCE [LARGE SCALE GENOMIC DNA]</scope>
</reference>
<dbReference type="Proteomes" id="UP001604336">
    <property type="component" value="Unassembled WGS sequence"/>
</dbReference>
<organism evidence="1 2">
    <name type="scientific">Abeliophyllum distichum</name>
    <dbReference type="NCBI Taxonomy" id="126358"/>
    <lineage>
        <taxon>Eukaryota</taxon>
        <taxon>Viridiplantae</taxon>
        <taxon>Streptophyta</taxon>
        <taxon>Embryophyta</taxon>
        <taxon>Tracheophyta</taxon>
        <taxon>Spermatophyta</taxon>
        <taxon>Magnoliopsida</taxon>
        <taxon>eudicotyledons</taxon>
        <taxon>Gunneridae</taxon>
        <taxon>Pentapetalae</taxon>
        <taxon>asterids</taxon>
        <taxon>lamiids</taxon>
        <taxon>Lamiales</taxon>
        <taxon>Oleaceae</taxon>
        <taxon>Forsythieae</taxon>
        <taxon>Abeliophyllum</taxon>
    </lineage>
</organism>
<gene>
    <name evidence="1" type="ORF">Adt_14211</name>
</gene>
<evidence type="ECO:0000313" key="2">
    <source>
        <dbReference type="Proteomes" id="UP001604336"/>
    </source>
</evidence>
<evidence type="ECO:0000313" key="1">
    <source>
        <dbReference type="EMBL" id="KAL2517964.1"/>
    </source>
</evidence>
<accession>A0ABD1TZ03</accession>
<keyword evidence="2" id="KW-1185">Reference proteome</keyword>
<dbReference type="AlphaFoldDB" id="A0ABD1TZ03"/>
<proteinExistence type="predicted"/>
<comment type="caution">
    <text evidence="1">The sequence shown here is derived from an EMBL/GenBank/DDBJ whole genome shotgun (WGS) entry which is preliminary data.</text>
</comment>
<dbReference type="EMBL" id="JBFOLK010000004">
    <property type="protein sequence ID" value="KAL2517964.1"/>
    <property type="molecule type" value="Genomic_DNA"/>
</dbReference>